<accession>Q4SGS6</accession>
<proteinExistence type="predicted"/>
<dbReference type="EMBL" id="CAAE01014590">
    <property type="protein sequence ID" value="CAG00156.1"/>
    <property type="molecule type" value="Genomic_DNA"/>
</dbReference>
<protein>
    <submittedName>
        <fullName evidence="5">(spotted green pufferfish) hypothetical protein</fullName>
    </submittedName>
</protein>
<comment type="caution">
    <text evidence="3">Lacks conserved residue(s) required for the propagation of feature annotation.</text>
</comment>
<feature type="domain" description="Kringle" evidence="4">
    <location>
        <begin position="1"/>
        <end position="27"/>
    </location>
</feature>
<keyword evidence="2" id="KW-1015">Disulfide bond</keyword>
<sequence>LDNNCCRNPDNKRKPWCFTTDSETRWE</sequence>
<dbReference type="AlphaFoldDB" id="Q4SGS6"/>
<dbReference type="InterPro" id="IPR038178">
    <property type="entry name" value="Kringle_sf"/>
</dbReference>
<dbReference type="PROSITE" id="PS50070">
    <property type="entry name" value="KRINGLE_2"/>
    <property type="match status" value="1"/>
</dbReference>
<reference evidence="5" key="2">
    <citation type="submission" date="2004-02" db="EMBL/GenBank/DDBJ databases">
        <authorList>
            <consortium name="Genoscope"/>
            <consortium name="Whitehead Institute Centre for Genome Research"/>
        </authorList>
    </citation>
    <scope>NUCLEOTIDE SEQUENCE</scope>
</reference>
<gene>
    <name evidence="5" type="ORF">GSTENG00018496001</name>
</gene>
<organism evidence="5">
    <name type="scientific">Tetraodon nigroviridis</name>
    <name type="common">Spotted green pufferfish</name>
    <name type="synonym">Chelonodon nigroviridis</name>
    <dbReference type="NCBI Taxonomy" id="99883"/>
    <lineage>
        <taxon>Eukaryota</taxon>
        <taxon>Metazoa</taxon>
        <taxon>Chordata</taxon>
        <taxon>Craniata</taxon>
        <taxon>Vertebrata</taxon>
        <taxon>Euteleostomi</taxon>
        <taxon>Actinopterygii</taxon>
        <taxon>Neopterygii</taxon>
        <taxon>Teleostei</taxon>
        <taxon>Neoteleostei</taxon>
        <taxon>Acanthomorphata</taxon>
        <taxon>Eupercaria</taxon>
        <taxon>Tetraodontiformes</taxon>
        <taxon>Tetradontoidea</taxon>
        <taxon>Tetraodontidae</taxon>
        <taxon>Tetraodon</taxon>
    </lineage>
</organism>
<evidence type="ECO:0000256" key="1">
    <source>
        <dbReference type="ARBA" id="ARBA00022572"/>
    </source>
</evidence>
<feature type="non-terminal residue" evidence="5">
    <location>
        <position position="1"/>
    </location>
</feature>
<dbReference type="InterPro" id="IPR013806">
    <property type="entry name" value="Kringle-like"/>
</dbReference>
<dbReference type="KEGG" id="tng:GSTEN00018496G001"/>
<comment type="caution">
    <text evidence="5">The sequence shown here is derived from an EMBL/GenBank/DDBJ whole genome shotgun (WGS) entry which is preliminary data.</text>
</comment>
<dbReference type="InterPro" id="IPR000001">
    <property type="entry name" value="Kringle"/>
</dbReference>
<keyword evidence="1 3" id="KW-0420">Kringle</keyword>
<evidence type="ECO:0000256" key="3">
    <source>
        <dbReference type="PROSITE-ProRule" id="PRU00121"/>
    </source>
</evidence>
<dbReference type="Pfam" id="PF00051">
    <property type="entry name" value="Kringle"/>
    <property type="match status" value="1"/>
</dbReference>
<evidence type="ECO:0000259" key="4">
    <source>
        <dbReference type="PROSITE" id="PS50070"/>
    </source>
</evidence>
<dbReference type="Gene3D" id="2.40.20.10">
    <property type="entry name" value="Plasminogen Kringle 4"/>
    <property type="match status" value="1"/>
</dbReference>
<dbReference type="SUPFAM" id="SSF57440">
    <property type="entry name" value="Kringle-like"/>
    <property type="match status" value="1"/>
</dbReference>
<evidence type="ECO:0000313" key="5">
    <source>
        <dbReference type="EMBL" id="CAG00156.1"/>
    </source>
</evidence>
<name>Q4SGS6_TETNG</name>
<reference evidence="5" key="1">
    <citation type="journal article" date="2004" name="Nature">
        <title>Genome duplication in the teleost fish Tetraodon nigroviridis reveals the early vertebrate proto-karyotype.</title>
        <authorList>
            <person name="Jaillon O."/>
            <person name="Aury J.-M."/>
            <person name="Brunet F."/>
            <person name="Petit J.-L."/>
            <person name="Stange-Thomann N."/>
            <person name="Mauceli E."/>
            <person name="Bouneau L."/>
            <person name="Fischer C."/>
            <person name="Ozouf-Costaz C."/>
            <person name="Bernot A."/>
            <person name="Nicaud S."/>
            <person name="Jaffe D."/>
            <person name="Fisher S."/>
            <person name="Lutfalla G."/>
            <person name="Dossat C."/>
            <person name="Segurens B."/>
            <person name="Dasilva C."/>
            <person name="Salanoubat M."/>
            <person name="Levy M."/>
            <person name="Boudet N."/>
            <person name="Castellano S."/>
            <person name="Anthouard V."/>
            <person name="Jubin C."/>
            <person name="Castelli V."/>
            <person name="Katinka M."/>
            <person name="Vacherie B."/>
            <person name="Biemont C."/>
            <person name="Skalli Z."/>
            <person name="Cattolico L."/>
            <person name="Poulain J."/>
            <person name="De Berardinis V."/>
            <person name="Cruaud C."/>
            <person name="Duprat S."/>
            <person name="Brottier P."/>
            <person name="Coutanceau J.-P."/>
            <person name="Gouzy J."/>
            <person name="Parra G."/>
            <person name="Lardier G."/>
            <person name="Chapple C."/>
            <person name="McKernan K.J."/>
            <person name="McEwan P."/>
            <person name="Bosak S."/>
            <person name="Kellis M."/>
            <person name="Volff J.-N."/>
            <person name="Guigo R."/>
            <person name="Zody M.C."/>
            <person name="Mesirov J."/>
            <person name="Lindblad-Toh K."/>
            <person name="Birren B."/>
            <person name="Nusbaum C."/>
            <person name="Kahn D."/>
            <person name="Robinson-Rechavi M."/>
            <person name="Laudet V."/>
            <person name="Schachter V."/>
            <person name="Quetier F."/>
            <person name="Saurin W."/>
            <person name="Scarpelli C."/>
            <person name="Wincker P."/>
            <person name="Lander E.S."/>
            <person name="Weissenbach J."/>
            <person name="Roest Crollius H."/>
        </authorList>
    </citation>
    <scope>NUCLEOTIDE SEQUENCE [LARGE SCALE GENOMIC DNA]</scope>
</reference>
<evidence type="ECO:0000256" key="2">
    <source>
        <dbReference type="ARBA" id="ARBA00023157"/>
    </source>
</evidence>